<dbReference type="InterPro" id="IPR000836">
    <property type="entry name" value="PRTase_dom"/>
</dbReference>
<dbReference type="InterPro" id="IPR036412">
    <property type="entry name" value="HAD-like_sf"/>
</dbReference>
<dbReference type="AlphaFoldDB" id="A0A9P4UP35"/>
<dbReference type="Pfam" id="PF14681">
    <property type="entry name" value="UPRTase"/>
    <property type="match status" value="1"/>
</dbReference>
<accession>A0A9P4UP35</accession>
<proteinExistence type="predicted"/>
<dbReference type="Gene3D" id="3.40.50.300">
    <property type="entry name" value="P-loop containing nucleotide triphosphate hydrolases"/>
    <property type="match status" value="1"/>
</dbReference>
<protein>
    <recommendedName>
        <fullName evidence="1">Phosphoribosyltransferase domain-containing protein</fullName>
    </recommendedName>
</protein>
<reference evidence="2" key="1">
    <citation type="journal article" date="2020" name="Stud. Mycol.">
        <title>101 Dothideomycetes genomes: a test case for predicting lifestyles and emergence of pathogens.</title>
        <authorList>
            <person name="Haridas S."/>
            <person name="Albert R."/>
            <person name="Binder M."/>
            <person name="Bloem J."/>
            <person name="Labutti K."/>
            <person name="Salamov A."/>
            <person name="Andreopoulos B."/>
            <person name="Baker S."/>
            <person name="Barry K."/>
            <person name="Bills G."/>
            <person name="Bluhm B."/>
            <person name="Cannon C."/>
            <person name="Castanera R."/>
            <person name="Culley D."/>
            <person name="Daum C."/>
            <person name="Ezra D."/>
            <person name="Gonzalez J."/>
            <person name="Henrissat B."/>
            <person name="Kuo A."/>
            <person name="Liang C."/>
            <person name="Lipzen A."/>
            <person name="Lutzoni F."/>
            <person name="Magnuson J."/>
            <person name="Mondo S."/>
            <person name="Nolan M."/>
            <person name="Ohm R."/>
            <person name="Pangilinan J."/>
            <person name="Park H.-J."/>
            <person name="Ramirez L."/>
            <person name="Alfaro M."/>
            <person name="Sun H."/>
            <person name="Tritt A."/>
            <person name="Yoshinaga Y."/>
            <person name="Zwiers L.-H."/>
            <person name="Turgeon B."/>
            <person name="Goodwin S."/>
            <person name="Spatafora J."/>
            <person name="Crous P."/>
            <person name="Grigoriev I."/>
        </authorList>
    </citation>
    <scope>NUCLEOTIDE SEQUENCE</scope>
    <source>
        <strain evidence="2">CBS 116435</strain>
    </source>
</reference>
<dbReference type="InterPro" id="IPR027417">
    <property type="entry name" value="P-loop_NTPase"/>
</dbReference>
<dbReference type="SUPFAM" id="SSF53271">
    <property type="entry name" value="PRTase-like"/>
    <property type="match status" value="1"/>
</dbReference>
<dbReference type="CDD" id="cd06223">
    <property type="entry name" value="PRTases_typeI"/>
    <property type="match status" value="1"/>
</dbReference>
<name>A0A9P4UP35_9PEZI</name>
<dbReference type="InterPro" id="IPR023214">
    <property type="entry name" value="HAD_sf"/>
</dbReference>
<organism evidence="2 3">
    <name type="scientific">Polychaeton citri CBS 116435</name>
    <dbReference type="NCBI Taxonomy" id="1314669"/>
    <lineage>
        <taxon>Eukaryota</taxon>
        <taxon>Fungi</taxon>
        <taxon>Dikarya</taxon>
        <taxon>Ascomycota</taxon>
        <taxon>Pezizomycotina</taxon>
        <taxon>Dothideomycetes</taxon>
        <taxon>Dothideomycetidae</taxon>
        <taxon>Capnodiales</taxon>
        <taxon>Capnodiaceae</taxon>
        <taxon>Polychaeton</taxon>
    </lineage>
</organism>
<dbReference type="EMBL" id="MU003809">
    <property type="protein sequence ID" value="KAF2719595.1"/>
    <property type="molecule type" value="Genomic_DNA"/>
</dbReference>
<evidence type="ECO:0000259" key="1">
    <source>
        <dbReference type="Pfam" id="PF14681"/>
    </source>
</evidence>
<dbReference type="Pfam" id="PF12710">
    <property type="entry name" value="HAD"/>
    <property type="match status" value="1"/>
</dbReference>
<feature type="domain" description="Phosphoribosyltransferase" evidence="1">
    <location>
        <begin position="470"/>
        <end position="605"/>
    </location>
</feature>
<comment type="caution">
    <text evidence="2">The sequence shown here is derived from an EMBL/GenBank/DDBJ whole genome shotgun (WGS) entry which is preliminary data.</text>
</comment>
<evidence type="ECO:0000313" key="3">
    <source>
        <dbReference type="Proteomes" id="UP000799441"/>
    </source>
</evidence>
<dbReference type="Gene3D" id="3.40.50.2020">
    <property type="match status" value="1"/>
</dbReference>
<keyword evidence="3" id="KW-1185">Reference proteome</keyword>
<dbReference type="SUPFAM" id="SSF56784">
    <property type="entry name" value="HAD-like"/>
    <property type="match status" value="1"/>
</dbReference>
<dbReference type="Proteomes" id="UP000799441">
    <property type="component" value="Unassembled WGS sequence"/>
</dbReference>
<gene>
    <name evidence="2" type="ORF">K431DRAFT_330925</name>
</gene>
<sequence>MYSPMPPTEDKPIPSQYTKVGEKKAAVIDVLSQAAFSFHEGSEVMSEVIPGGLARFHCLPELARADSRKAAIKAVAGSCHDTGRARVMAGYLSLWPDENSTYEAVHTQSDLETYTHILYLEIPCQDDKIRSRSLKTVSLLEDWQEYEITLLSKLCLDNGILFRRLSSLSTLLEDTVELLQDFRLHHETHNQACAETRIDEILSAYPTQPATMLVVDGDKTISADDTGDLFWNNIKGPSQPDDQPIVLKTLFSSRLGYSYTAFRQAMLLYEKVADNNYFKAICGDVFIFLFRSISAHEHVQMIVVTCGLRCIWEAVLDKLGLSEHIKVVEGGRLADRFVVTPLCHGVYVWAIDDSPLDIGMLSRADQAIVVAGEERSRSKTIEDDGLKVRQALLPEGSPPRLHPISIPIARLDDDNIINALACRVQVSHATDDKTAKLLMMPMRDVGLTGPRLREAHRRWSGTEECKIFHVQSHQRNTCIIALMRGGEAMAFGVNDALSLAMFFHAKSPDGVELDHLEGLQTVMLVASMINSGKTIIQFIQRIHHLCHTVRVVVVAGVIQAKFLACRGPLHSLDQSIELGVVALRLSDNMYTGTGTTDTGNRLFNTTHMP</sequence>
<dbReference type="InterPro" id="IPR029057">
    <property type="entry name" value="PRTase-like"/>
</dbReference>
<dbReference type="OrthoDB" id="5416609at2759"/>
<dbReference type="Gene3D" id="3.40.50.1000">
    <property type="entry name" value="HAD superfamily/HAD-like"/>
    <property type="match status" value="1"/>
</dbReference>
<evidence type="ECO:0000313" key="2">
    <source>
        <dbReference type="EMBL" id="KAF2719595.1"/>
    </source>
</evidence>